<dbReference type="InterPro" id="IPR019859">
    <property type="entry name" value="Motility-assoc_prot_GldM"/>
</dbReference>
<evidence type="ECO:0000313" key="5">
    <source>
        <dbReference type="EMBL" id="SFU51195.1"/>
    </source>
</evidence>
<dbReference type="NCBIfam" id="TIGR03517">
    <property type="entry name" value="GldM_gliding"/>
    <property type="match status" value="1"/>
</dbReference>
<reference evidence="5 6" key="1">
    <citation type="submission" date="2016-10" db="EMBL/GenBank/DDBJ databases">
        <authorList>
            <person name="de Groot N.N."/>
        </authorList>
    </citation>
    <scope>NUCLEOTIDE SEQUENCE [LARGE SCALE GENOMIC DNA]</scope>
    <source>
        <strain evidence="5 6">CGMCC 1.12333</strain>
    </source>
</reference>
<dbReference type="InterPro" id="IPR022719">
    <property type="entry name" value="Motility-assoc_prot_GldM_C"/>
</dbReference>
<name>A0A1I7GRY0_9FLAO</name>
<dbReference type="InterPro" id="IPR022720">
    <property type="entry name" value="Motility-assoc_prot_GldM_N"/>
</dbReference>
<dbReference type="OrthoDB" id="1490890at2"/>
<feature type="domain" description="Gliding motility-associated protein GldM N-terminal" evidence="2">
    <location>
        <begin position="31"/>
        <end position="224"/>
    </location>
</feature>
<proteinExistence type="predicted"/>
<dbReference type="Pfam" id="PF12080">
    <property type="entry name" value="GldM_4th"/>
    <property type="match status" value="1"/>
</dbReference>
<gene>
    <name evidence="5" type="ORF">SAMN05216480_105219</name>
</gene>
<dbReference type="EMBL" id="FPBK01000005">
    <property type="protein sequence ID" value="SFU51195.1"/>
    <property type="molecule type" value="Genomic_DNA"/>
</dbReference>
<feature type="domain" description="Gliding motility-associated protein GldM second immunoglobulin-like" evidence="4">
    <location>
        <begin position="334"/>
        <end position="413"/>
    </location>
</feature>
<dbReference type="InterPro" id="IPR048405">
    <property type="entry name" value="GldM_Ig-like-1"/>
</dbReference>
<dbReference type="Pfam" id="PF21602">
    <property type="entry name" value="GldM_3rd"/>
    <property type="match status" value="1"/>
</dbReference>
<evidence type="ECO:0000259" key="3">
    <source>
        <dbReference type="Pfam" id="PF21601"/>
    </source>
</evidence>
<organism evidence="5 6">
    <name type="scientific">Pustulibacterium marinum</name>
    <dbReference type="NCBI Taxonomy" id="1224947"/>
    <lineage>
        <taxon>Bacteria</taxon>
        <taxon>Pseudomonadati</taxon>
        <taxon>Bacteroidota</taxon>
        <taxon>Flavobacteriia</taxon>
        <taxon>Flavobacteriales</taxon>
        <taxon>Flavobacteriaceae</taxon>
        <taxon>Pustulibacterium</taxon>
    </lineage>
</organism>
<dbReference type="InterPro" id="IPR048406">
    <property type="entry name" value="GldM_Ig-like-2"/>
</dbReference>
<evidence type="ECO:0000259" key="2">
    <source>
        <dbReference type="Pfam" id="PF12081"/>
    </source>
</evidence>
<feature type="domain" description="Gliding motility-associated protein GldM first immunoglobulin-like" evidence="3">
    <location>
        <begin position="231"/>
        <end position="330"/>
    </location>
</feature>
<dbReference type="RefSeq" id="WP_093024874.1">
    <property type="nucleotide sequence ID" value="NZ_FPBK01000005.1"/>
</dbReference>
<dbReference type="Pfam" id="PF12081">
    <property type="entry name" value="GldM_1st"/>
    <property type="match status" value="1"/>
</dbReference>
<evidence type="ECO:0000313" key="6">
    <source>
        <dbReference type="Proteomes" id="UP000199138"/>
    </source>
</evidence>
<accession>A0A1I7GRY0</accession>
<evidence type="ECO:0000259" key="4">
    <source>
        <dbReference type="Pfam" id="PF21602"/>
    </source>
</evidence>
<dbReference type="AlphaFoldDB" id="A0A1I7GRY0"/>
<evidence type="ECO:0000259" key="1">
    <source>
        <dbReference type="Pfam" id="PF12080"/>
    </source>
</evidence>
<keyword evidence="6" id="KW-1185">Reference proteome</keyword>
<sequence>MAGGKLSPRQRMINLMYLVFIAMLALNMSKEVLSAFGLMNEKFENSNESQVAKNSAALTEIKTKASEDAGHFADSYKKSQEVSALSASFFAYLGELKADIKGHFEAEEETGKLPYEEMDKSTIDEEWFGGAGLTEKGKEIMAEFQKYRDGMEAIIGGDDRLKPVMSEIEEKFSTEPVKDKDGNNVPYLAYNFQGFPAIASTAKLSAFQNDVKTIEAEIYSAYLGGALSDMAAINENNYQAIVLPKKSAFFAGEQFEGKVVLGRYDDSTVPTAVEVNGSKLNMDEAVENGQVNLKFNTGNIGEHKINGKFTFKQDGKDVEIPIEGNYVVVPKPNSATISADKMNVVYRGVKNPMTISFAGVDANKINASAPGLSKTGTSSYMMTPGSGKEVTIKVNGTLSDGSAVSDKKTFRIKDLPKPTGSFLSMTNDMMKLPKANIQVGDVGAKFEDFDFDLPLKVSSFKVSVPGQASITVNGTKMNSQAKSAIAKARRGDIIQIFDIKASAVGSSVKIKNVSSFAIEVAN</sequence>
<feature type="domain" description="Gliding motility-associated protein GldM C-terminal" evidence="1">
    <location>
        <begin position="416"/>
        <end position="520"/>
    </location>
</feature>
<protein>
    <submittedName>
        <fullName evidence="5">Gliding motility-associated protein GldM</fullName>
    </submittedName>
</protein>
<dbReference type="STRING" id="1224947.SAMN05216480_105219"/>
<dbReference type="Pfam" id="PF21601">
    <property type="entry name" value="GldM_2nd"/>
    <property type="match status" value="1"/>
</dbReference>
<dbReference type="Proteomes" id="UP000199138">
    <property type="component" value="Unassembled WGS sequence"/>
</dbReference>